<evidence type="ECO:0000259" key="7">
    <source>
        <dbReference type="PROSITE" id="PS50011"/>
    </source>
</evidence>
<keyword evidence="5" id="KW-0418">Kinase</keyword>
<organism evidence="8 9">
    <name type="scientific">Teladorsagia circumcincta</name>
    <name type="common">Brown stomach worm</name>
    <name type="synonym">Ostertagia circumcincta</name>
    <dbReference type="NCBI Taxonomy" id="45464"/>
    <lineage>
        <taxon>Eukaryota</taxon>
        <taxon>Metazoa</taxon>
        <taxon>Ecdysozoa</taxon>
        <taxon>Nematoda</taxon>
        <taxon>Chromadorea</taxon>
        <taxon>Rhabditida</taxon>
        <taxon>Rhabditina</taxon>
        <taxon>Rhabditomorpha</taxon>
        <taxon>Strongyloidea</taxon>
        <taxon>Trichostrongylidae</taxon>
        <taxon>Teladorsagia</taxon>
    </lineage>
</organism>
<name>A0A2G9UQ30_TELCI</name>
<dbReference type="SMART" id="SM00220">
    <property type="entry name" value="S_TKc"/>
    <property type="match status" value="1"/>
</dbReference>
<evidence type="ECO:0000256" key="2">
    <source>
        <dbReference type="ARBA" id="ARBA00022527"/>
    </source>
</evidence>
<dbReference type="Gene3D" id="1.10.510.10">
    <property type="entry name" value="Transferase(Phosphotransferase) domain 1"/>
    <property type="match status" value="2"/>
</dbReference>
<evidence type="ECO:0000256" key="5">
    <source>
        <dbReference type="ARBA" id="ARBA00022777"/>
    </source>
</evidence>
<reference evidence="8 9" key="1">
    <citation type="submission" date="2015-09" db="EMBL/GenBank/DDBJ databases">
        <title>Draft genome of the parasitic nematode Teladorsagia circumcincta isolate WARC Sus (inbred).</title>
        <authorList>
            <person name="Mitreva M."/>
        </authorList>
    </citation>
    <scope>NUCLEOTIDE SEQUENCE [LARGE SCALE GENOMIC DNA]</scope>
    <source>
        <strain evidence="8 9">S</strain>
    </source>
</reference>
<evidence type="ECO:0000256" key="6">
    <source>
        <dbReference type="ARBA" id="ARBA00022840"/>
    </source>
</evidence>
<keyword evidence="9" id="KW-1185">Reference proteome</keyword>
<dbReference type="GO" id="GO:0005634">
    <property type="term" value="C:nucleus"/>
    <property type="evidence" value="ECO:0007669"/>
    <property type="project" value="TreeGrafter"/>
</dbReference>
<keyword evidence="6" id="KW-0067">ATP-binding</keyword>
<accession>A0A2G9UQ30</accession>
<dbReference type="GO" id="GO:0044773">
    <property type="term" value="P:mitotic DNA damage checkpoint signaling"/>
    <property type="evidence" value="ECO:0007669"/>
    <property type="project" value="TreeGrafter"/>
</dbReference>
<dbReference type="PROSITE" id="PS50011">
    <property type="entry name" value="PROTEIN_KINASE_DOM"/>
    <property type="match status" value="1"/>
</dbReference>
<feature type="domain" description="Protein kinase" evidence="7">
    <location>
        <begin position="1"/>
        <end position="231"/>
    </location>
</feature>
<dbReference type="InterPro" id="IPR011009">
    <property type="entry name" value="Kinase-like_dom_sf"/>
</dbReference>
<evidence type="ECO:0000256" key="1">
    <source>
        <dbReference type="ARBA" id="ARBA00012513"/>
    </source>
</evidence>
<evidence type="ECO:0000313" key="9">
    <source>
        <dbReference type="Proteomes" id="UP000230423"/>
    </source>
</evidence>
<protein>
    <recommendedName>
        <fullName evidence="1">non-specific serine/threonine protein kinase</fullName>
        <ecNumber evidence="1">2.7.11.1</ecNumber>
    </recommendedName>
</protein>
<dbReference type="InterPro" id="IPR000719">
    <property type="entry name" value="Prot_kinase_dom"/>
</dbReference>
<dbReference type="PANTHER" id="PTHR44167:SF23">
    <property type="entry name" value="CDC7 KINASE, ISOFORM A-RELATED"/>
    <property type="match status" value="1"/>
</dbReference>
<evidence type="ECO:0000313" key="8">
    <source>
        <dbReference type="EMBL" id="PIO72273.1"/>
    </source>
</evidence>
<sequence>MRTISGGPNVVEFIAAYRELDRVFVVMNYFPHDDIFSLIHKIPLEEALEYMRNLFIALHHIHRYLLVDFGLSHFVTSNSSRKRSSDNSPSLKENVVIASPIEPPPAKRCKRLSDDVLMPTRPPFIKHPKCGCTSFAEVCDVCKELPVKHVNKAGTPGYRAPEILLRFDEQTTEIDIFAAGVTMLSFLLKKHPVFRPANDVEALAQMATFLGSSALVKVLLQQLLVDNIGIA</sequence>
<evidence type="ECO:0000256" key="4">
    <source>
        <dbReference type="ARBA" id="ARBA00022741"/>
    </source>
</evidence>
<dbReference type="PANTHER" id="PTHR44167">
    <property type="entry name" value="OVARIAN-SPECIFIC SERINE/THREONINE-PROTEIN KINASE LOK-RELATED"/>
    <property type="match status" value="1"/>
</dbReference>
<dbReference type="AlphaFoldDB" id="A0A2G9UQ30"/>
<dbReference type="SUPFAM" id="SSF56112">
    <property type="entry name" value="Protein kinase-like (PK-like)"/>
    <property type="match status" value="1"/>
</dbReference>
<dbReference type="OrthoDB" id="10020333at2759"/>
<gene>
    <name evidence="8" type="ORF">TELCIR_05811</name>
</gene>
<keyword evidence="4" id="KW-0547">Nucleotide-binding</keyword>
<dbReference type="GO" id="GO:0005524">
    <property type="term" value="F:ATP binding"/>
    <property type="evidence" value="ECO:0007669"/>
    <property type="project" value="UniProtKB-KW"/>
</dbReference>
<evidence type="ECO:0000256" key="3">
    <source>
        <dbReference type="ARBA" id="ARBA00022679"/>
    </source>
</evidence>
<dbReference type="EC" id="2.7.11.1" evidence="1"/>
<keyword evidence="3" id="KW-0808">Transferase</keyword>
<proteinExistence type="predicted"/>
<keyword evidence="2" id="KW-0723">Serine/threonine-protein kinase</keyword>
<dbReference type="Proteomes" id="UP000230423">
    <property type="component" value="Unassembled WGS sequence"/>
</dbReference>
<dbReference type="EMBL" id="KZ345721">
    <property type="protein sequence ID" value="PIO72273.1"/>
    <property type="molecule type" value="Genomic_DNA"/>
</dbReference>
<dbReference type="GO" id="GO:0004674">
    <property type="term" value="F:protein serine/threonine kinase activity"/>
    <property type="evidence" value="ECO:0007669"/>
    <property type="project" value="UniProtKB-KW"/>
</dbReference>